<proteinExistence type="predicted"/>
<dbReference type="OrthoDB" id="9797479at2"/>
<dbReference type="AlphaFoldDB" id="A0A1M7YHP8"/>
<gene>
    <name evidence="1" type="ORF">SAMN02745220_04357</name>
</gene>
<reference evidence="1 2" key="1">
    <citation type="submission" date="2016-12" db="EMBL/GenBank/DDBJ databases">
        <authorList>
            <person name="Song W.-J."/>
            <person name="Kurnit D.M."/>
        </authorList>
    </citation>
    <scope>NUCLEOTIDE SEQUENCE [LARGE SCALE GENOMIC DNA]</scope>
    <source>
        <strain evidence="1 2">DSM 18488</strain>
    </source>
</reference>
<accession>A0A1M7YHP8</accession>
<evidence type="ECO:0000313" key="1">
    <source>
        <dbReference type="EMBL" id="SHO52079.1"/>
    </source>
</evidence>
<organism evidence="1 2">
    <name type="scientific">Desulfopila aestuarii DSM 18488</name>
    <dbReference type="NCBI Taxonomy" id="1121416"/>
    <lineage>
        <taxon>Bacteria</taxon>
        <taxon>Pseudomonadati</taxon>
        <taxon>Thermodesulfobacteriota</taxon>
        <taxon>Desulfobulbia</taxon>
        <taxon>Desulfobulbales</taxon>
        <taxon>Desulfocapsaceae</taxon>
        <taxon>Desulfopila</taxon>
    </lineage>
</organism>
<dbReference type="InterPro" id="IPR010927">
    <property type="entry name" value="T4SS_TraH"/>
</dbReference>
<keyword evidence="2" id="KW-1185">Reference proteome</keyword>
<dbReference type="EMBL" id="FRFE01000031">
    <property type="protein sequence ID" value="SHO52079.1"/>
    <property type="molecule type" value="Genomic_DNA"/>
</dbReference>
<sequence>MTKLITIVTGVYLLCGTVVQAEWVDDWLQQRSVGGPNYFNGQERGYYQGGSFSTRWSNTNDYPLTVETPRVKAGCGGIDVFLGGMSFMNTDYLVNKLQGILTNAAAVAFDLGLKTMCEQCSNTIKNFEAIADKLNSMQLEECAAAQGVVGVVMDENGFHSSEVMREKLGTAIKENKLVQGISEMWDIATKEDQANNNVPKTADVTRINSGCNSDITATFLSGGSLLENLGGSMGLPTGHTDLIRGLVGDVVLEGPASAYKVSHEGPCPQNNPDDIQGIAEGVLYAKAAGGSCSQIADTNRDLVQYVTDTLDGIATKIETRAALNTTQQDFLTSTPLSPLPILKTAIGTNMRESMITSLADLTAKAYSLQMLSDLYNRAETIAVKAKEMLEKEAGAASGQPFENCNPAVFAGHIDQDLSIMLKKIRLLQQSSREAYIASAKEITTIMNYMEQMQRIEQQMVSEITRRYGQDLASRLKL</sequence>
<name>A0A1M7YHP8_9BACT</name>
<dbReference type="Pfam" id="PF06122">
    <property type="entry name" value="TraH"/>
    <property type="match status" value="1"/>
</dbReference>
<evidence type="ECO:0000313" key="2">
    <source>
        <dbReference type="Proteomes" id="UP000184603"/>
    </source>
</evidence>
<dbReference type="Proteomes" id="UP000184603">
    <property type="component" value="Unassembled WGS sequence"/>
</dbReference>
<protein>
    <submittedName>
        <fullName evidence="1">Conjugative transfer pilus assembly protein TraH</fullName>
    </submittedName>
</protein>
<dbReference type="STRING" id="1121416.SAMN02745220_04357"/>
<dbReference type="RefSeq" id="WP_073615770.1">
    <property type="nucleotide sequence ID" value="NZ_FRFE01000031.1"/>
</dbReference>